<evidence type="ECO:0000313" key="6">
    <source>
        <dbReference type="EMBL" id="QMV85107.1"/>
    </source>
</evidence>
<dbReference type="RefSeq" id="WP_182385913.1">
    <property type="nucleotide sequence ID" value="NZ_CP059833.1"/>
</dbReference>
<dbReference type="CDD" id="cd16914">
    <property type="entry name" value="EcfT"/>
    <property type="match status" value="1"/>
</dbReference>
<sequence>MNALELAAARSRWAHVNVGEKSLLIVLLFIAISVSGIKLAVIAAITLVMAVAAGINWKLYLGLVGAPATFIALGLGPLIFSITSGGLIMVPGGVAHAGEVLARSVVGMGITMLFALTTPMSEILMFARRRHLPESLVHVTGLIYRLVGALVVTAKTMWEAQAARLGHSSTRRWVGSVAGQAASLFVLSFARARALQEGLELRADPTAMKVRTVARPVNWLRACGAVIVMSLLCLF</sequence>
<organism evidence="6 7">
    <name type="scientific">Corynebacterium hindlerae</name>
    <dbReference type="NCBI Taxonomy" id="699041"/>
    <lineage>
        <taxon>Bacteria</taxon>
        <taxon>Bacillati</taxon>
        <taxon>Actinomycetota</taxon>
        <taxon>Actinomycetes</taxon>
        <taxon>Mycobacteriales</taxon>
        <taxon>Corynebacteriaceae</taxon>
        <taxon>Corynebacterium</taxon>
    </lineage>
</organism>
<evidence type="ECO:0000256" key="2">
    <source>
        <dbReference type="ARBA" id="ARBA00022692"/>
    </source>
</evidence>
<dbReference type="PANTHER" id="PTHR43723">
    <property type="entry name" value="COBALT TRANSPORT PROTEIN CBIQ"/>
    <property type="match status" value="1"/>
</dbReference>
<proteinExistence type="predicted"/>
<dbReference type="EMBL" id="CP059833">
    <property type="protein sequence ID" value="QMV85107.1"/>
    <property type="molecule type" value="Genomic_DNA"/>
</dbReference>
<dbReference type="GO" id="GO:0043190">
    <property type="term" value="C:ATP-binding cassette (ABC) transporter complex"/>
    <property type="evidence" value="ECO:0007669"/>
    <property type="project" value="TreeGrafter"/>
</dbReference>
<dbReference type="Pfam" id="PF02361">
    <property type="entry name" value="CbiQ"/>
    <property type="match status" value="1"/>
</dbReference>
<dbReference type="GO" id="GO:0006824">
    <property type="term" value="P:cobalt ion transport"/>
    <property type="evidence" value="ECO:0007669"/>
    <property type="project" value="TreeGrafter"/>
</dbReference>
<dbReference type="AlphaFoldDB" id="A0A7G5FER6"/>
<keyword evidence="2 5" id="KW-0812">Transmembrane</keyword>
<feature type="transmembrane region" description="Helical" evidence="5">
    <location>
        <begin position="23"/>
        <end position="52"/>
    </location>
</feature>
<keyword evidence="7" id="KW-1185">Reference proteome</keyword>
<dbReference type="InterPro" id="IPR003339">
    <property type="entry name" value="ABC/ECF_trnsptr_transmembrane"/>
</dbReference>
<evidence type="ECO:0000313" key="7">
    <source>
        <dbReference type="Proteomes" id="UP000515570"/>
    </source>
</evidence>
<evidence type="ECO:0000256" key="5">
    <source>
        <dbReference type="SAM" id="Phobius"/>
    </source>
</evidence>
<protein>
    <submittedName>
        <fullName evidence="6">Cobalt ECF transporter T component CbiQ</fullName>
    </submittedName>
</protein>
<keyword evidence="3 5" id="KW-1133">Transmembrane helix</keyword>
<comment type="subcellular location">
    <subcellularLocation>
        <location evidence="1">Membrane</location>
        <topology evidence="1">Multi-pass membrane protein</topology>
    </subcellularLocation>
</comment>
<accession>A0A7G5FER6</accession>
<evidence type="ECO:0000256" key="4">
    <source>
        <dbReference type="ARBA" id="ARBA00023136"/>
    </source>
</evidence>
<feature type="transmembrane region" description="Helical" evidence="5">
    <location>
        <begin position="59"/>
        <end position="80"/>
    </location>
</feature>
<reference evidence="6 7" key="1">
    <citation type="submission" date="2020-07" db="EMBL/GenBank/DDBJ databases">
        <title>non toxigenic Corynebacterium sp. nov from a clinical source.</title>
        <authorList>
            <person name="Bernier A.-M."/>
            <person name="Bernard K."/>
        </authorList>
    </citation>
    <scope>NUCLEOTIDE SEQUENCE [LARGE SCALE GENOMIC DNA]</scope>
    <source>
        <strain evidence="7">NML 93-0612</strain>
    </source>
</reference>
<keyword evidence="4 5" id="KW-0472">Membrane</keyword>
<evidence type="ECO:0000256" key="3">
    <source>
        <dbReference type="ARBA" id="ARBA00022989"/>
    </source>
</evidence>
<feature type="transmembrane region" description="Helical" evidence="5">
    <location>
        <begin position="100"/>
        <end position="124"/>
    </location>
</feature>
<dbReference type="PANTHER" id="PTHR43723:SF1">
    <property type="entry name" value="COBALT TRANSPORT PROTEIN CBIQ"/>
    <property type="match status" value="1"/>
</dbReference>
<dbReference type="Proteomes" id="UP000515570">
    <property type="component" value="Chromosome"/>
</dbReference>
<name>A0A7G5FER6_9CORY</name>
<dbReference type="InterPro" id="IPR052770">
    <property type="entry name" value="Cobalt_transport_CbiQ"/>
</dbReference>
<evidence type="ECO:0000256" key="1">
    <source>
        <dbReference type="ARBA" id="ARBA00004141"/>
    </source>
</evidence>
<gene>
    <name evidence="6" type="ORF">HW450_12405</name>
</gene>